<accession>A0ABN0RB54</accession>
<dbReference type="Proteomes" id="UP000019249">
    <property type="component" value="Unassembled WGS sequence"/>
</dbReference>
<gene>
    <name evidence="1" type="ORF">MFLO_15940</name>
</gene>
<sequence length="136" mass="15608">MDSIFIDDVRTHRTYKTHTKKIAKQIKAVCEGGDSRKLIAEILNREDWLVSKVADYFASELSHVIEKGQLPQLTNHLWQTTDRELLDKINTGEVLLSSDADNDYTAKGTKAAINALVKLHDNLIDELWEWVVEWES</sequence>
<evidence type="ECO:0000313" key="1">
    <source>
        <dbReference type="EMBL" id="EUJ23456.1"/>
    </source>
</evidence>
<evidence type="ECO:0000313" key="2">
    <source>
        <dbReference type="Proteomes" id="UP000019249"/>
    </source>
</evidence>
<proteinExistence type="predicted"/>
<protein>
    <submittedName>
        <fullName evidence="1">Uncharacterized protein</fullName>
    </submittedName>
</protein>
<name>A0ABN0RB54_9LIST</name>
<dbReference type="EMBL" id="AODF01000074">
    <property type="protein sequence ID" value="EUJ23456.1"/>
    <property type="molecule type" value="Genomic_DNA"/>
</dbReference>
<reference evidence="1 2" key="1">
    <citation type="journal article" date="2014" name="Int. J. Syst. Evol. Microbiol.">
        <title>Listeria floridensis sp. nov., Listeria aquatica sp. nov., Listeria cornellensis sp. nov., Listeria riparia sp. nov. and Listeria grandensis sp. nov., from agricultural and natural environments.</title>
        <authorList>
            <person name="den Bakker H.C."/>
            <person name="Warchocki S."/>
            <person name="Wright E.M."/>
            <person name="Allred A.F."/>
            <person name="Ahlstrom C."/>
            <person name="Manuel C.S."/>
            <person name="Stasiewicz M.J."/>
            <person name="Burrell A."/>
            <person name="Roof S."/>
            <person name="Strawn L."/>
            <person name="Fortes E.D."/>
            <person name="Nightingale K.K."/>
            <person name="Kephart D."/>
            <person name="Wiedmann M."/>
        </authorList>
    </citation>
    <scope>NUCLEOTIDE SEQUENCE [LARGE SCALE GENOMIC DNA]</scope>
    <source>
        <strain evidence="1 2">FSL S10-1187</strain>
    </source>
</reference>
<dbReference type="RefSeq" id="WP_036098683.1">
    <property type="nucleotide sequence ID" value="NZ_AODF01000074.1"/>
</dbReference>
<organism evidence="1 2">
    <name type="scientific">Listeria floridensis FSL S10-1187</name>
    <dbReference type="NCBI Taxonomy" id="1265817"/>
    <lineage>
        <taxon>Bacteria</taxon>
        <taxon>Bacillati</taxon>
        <taxon>Bacillota</taxon>
        <taxon>Bacilli</taxon>
        <taxon>Bacillales</taxon>
        <taxon>Listeriaceae</taxon>
        <taxon>Listeria</taxon>
    </lineage>
</organism>
<keyword evidence="2" id="KW-1185">Reference proteome</keyword>
<comment type="caution">
    <text evidence="1">The sequence shown here is derived from an EMBL/GenBank/DDBJ whole genome shotgun (WGS) entry which is preliminary data.</text>
</comment>